<protein>
    <recommendedName>
        <fullName evidence="3">Gamma-glutamylcyclotransferase</fullName>
    </recommendedName>
</protein>
<evidence type="ECO:0000313" key="2">
    <source>
        <dbReference type="Proteomes" id="UP000742786"/>
    </source>
</evidence>
<dbReference type="EMBL" id="CAJQUM010000001">
    <property type="protein sequence ID" value="CAG4884702.1"/>
    <property type="molecule type" value="Genomic_DNA"/>
</dbReference>
<name>A0A916J680_9PROT</name>
<keyword evidence="2" id="KW-1185">Reference proteome</keyword>
<dbReference type="InterPro" id="IPR046350">
    <property type="entry name" value="Cystatin_sf"/>
</dbReference>
<evidence type="ECO:0000313" key="1">
    <source>
        <dbReference type="EMBL" id="CAG4884702.1"/>
    </source>
</evidence>
<gene>
    <name evidence="1" type="ORF">GTOL_12585</name>
</gene>
<dbReference type="AlphaFoldDB" id="A0A916J680"/>
<accession>A0A916J680</accession>
<evidence type="ECO:0008006" key="3">
    <source>
        <dbReference type="Google" id="ProtNLM"/>
    </source>
</evidence>
<sequence length="303" mass="33887">MPKKTPCTIPKPPSIAAIRQVVLPEPDHQRQEIAEYVEWQVNKGAETTYKVVHLERLKSEVVFGTEHVVWDVHTDEPGRWWVITGPTNLYSQHEFPSLDYTLSFHVGVTARVAARSAKSAPPSRGDRLRSTWRRWETATDAIDLARESEDFQAVGMRCRETLISLAKSLQKGITVPQGTEPPKAADFVGWSALIAQHFALGSRNEHIRSYIKITAKETWQLVNWLTHTSKAALHEAHLALEATSNLLGMVSLMVMHAEAGSPEACPTCGSYRIVAIYEPDLERDPPYVSLCESCGWNDHDANA</sequence>
<organism evidence="1 2">
    <name type="scientific">Georgfuchsia toluolica</name>
    <dbReference type="NCBI Taxonomy" id="424218"/>
    <lineage>
        <taxon>Bacteria</taxon>
        <taxon>Pseudomonadati</taxon>
        <taxon>Pseudomonadota</taxon>
        <taxon>Betaproteobacteria</taxon>
        <taxon>Nitrosomonadales</taxon>
        <taxon>Sterolibacteriaceae</taxon>
        <taxon>Georgfuchsia</taxon>
    </lineage>
</organism>
<dbReference type="SUPFAM" id="SSF54403">
    <property type="entry name" value="Cystatin/monellin"/>
    <property type="match status" value="1"/>
</dbReference>
<comment type="caution">
    <text evidence="1">The sequence shown here is derived from an EMBL/GenBank/DDBJ whole genome shotgun (WGS) entry which is preliminary data.</text>
</comment>
<reference evidence="1" key="1">
    <citation type="submission" date="2021-04" db="EMBL/GenBank/DDBJ databases">
        <authorList>
            <person name="Hornung B."/>
        </authorList>
    </citation>
    <scope>NUCLEOTIDE SEQUENCE</scope>
    <source>
        <strain evidence="1">G5G6</strain>
    </source>
</reference>
<dbReference type="Proteomes" id="UP000742786">
    <property type="component" value="Unassembled WGS sequence"/>
</dbReference>
<proteinExistence type="predicted"/>
<dbReference type="RefSeq" id="WP_220636524.1">
    <property type="nucleotide sequence ID" value="NZ_CAJQUM010000001.1"/>
</dbReference>